<feature type="compositionally biased region" description="Basic residues" evidence="1">
    <location>
        <begin position="46"/>
        <end position="58"/>
    </location>
</feature>
<reference evidence="2" key="1">
    <citation type="journal article" date="2012" name="Nat. Biotechnol.">
        <title>Reference genome sequence of the model plant Setaria.</title>
        <authorList>
            <person name="Bennetzen J.L."/>
            <person name="Schmutz J."/>
            <person name="Wang H."/>
            <person name="Percifield R."/>
            <person name="Hawkins J."/>
            <person name="Pontaroli A.C."/>
            <person name="Estep M."/>
            <person name="Feng L."/>
            <person name="Vaughn J.N."/>
            <person name="Grimwood J."/>
            <person name="Jenkins J."/>
            <person name="Barry K."/>
            <person name="Lindquist E."/>
            <person name="Hellsten U."/>
            <person name="Deshpande S."/>
            <person name="Wang X."/>
            <person name="Wu X."/>
            <person name="Mitros T."/>
            <person name="Triplett J."/>
            <person name="Yang X."/>
            <person name="Ye C.Y."/>
            <person name="Mauro-Herrera M."/>
            <person name="Wang L."/>
            <person name="Li P."/>
            <person name="Sharma M."/>
            <person name="Sharma R."/>
            <person name="Ronald P.C."/>
            <person name="Panaud O."/>
            <person name="Kellogg E.A."/>
            <person name="Brutnell T.P."/>
            <person name="Doust A.N."/>
            <person name="Tuskan G.A."/>
            <person name="Rokhsar D."/>
            <person name="Devos K.M."/>
        </authorList>
    </citation>
    <scope>NUCLEOTIDE SEQUENCE [LARGE SCALE GENOMIC DNA]</scope>
    <source>
        <strain evidence="2">Yugu1</strain>
    </source>
</reference>
<feature type="compositionally biased region" description="Polar residues" evidence="1">
    <location>
        <begin position="14"/>
        <end position="24"/>
    </location>
</feature>
<accession>A0A368SSJ3</accession>
<dbReference type="OrthoDB" id="692827at2759"/>
<evidence type="ECO:0000313" key="2">
    <source>
        <dbReference type="EMBL" id="RCV45353.1"/>
    </source>
</evidence>
<name>A0A368SSJ3_SETIT</name>
<sequence length="149" mass="15622">MEIPKAQSRPKRSVSLTQLPQMSTKHADTPVAPEAAHATGVSGGIRKSHGSSRPKKAGKQPQDPFASSYGEVPFKKVPAGSCTEAGDLGEAAVGRSVVLYGTVQAIRPVSRTTAVVVLHHYLSTVRCTVVAGAFEGISTRTVRFATTLP</sequence>
<evidence type="ECO:0000256" key="1">
    <source>
        <dbReference type="SAM" id="MobiDB-lite"/>
    </source>
</evidence>
<gene>
    <name evidence="2" type="ORF">SETIT_9G447300v2</name>
</gene>
<protein>
    <submittedName>
        <fullName evidence="2">Uncharacterized protein</fullName>
    </submittedName>
</protein>
<dbReference type="STRING" id="4555.A0A368SSJ3"/>
<organism evidence="2">
    <name type="scientific">Setaria italica</name>
    <name type="common">Foxtail millet</name>
    <name type="synonym">Panicum italicum</name>
    <dbReference type="NCBI Taxonomy" id="4555"/>
    <lineage>
        <taxon>Eukaryota</taxon>
        <taxon>Viridiplantae</taxon>
        <taxon>Streptophyta</taxon>
        <taxon>Embryophyta</taxon>
        <taxon>Tracheophyta</taxon>
        <taxon>Spermatophyta</taxon>
        <taxon>Magnoliopsida</taxon>
        <taxon>Liliopsida</taxon>
        <taxon>Poales</taxon>
        <taxon>Poaceae</taxon>
        <taxon>PACMAD clade</taxon>
        <taxon>Panicoideae</taxon>
        <taxon>Panicodae</taxon>
        <taxon>Paniceae</taxon>
        <taxon>Cenchrinae</taxon>
        <taxon>Setaria</taxon>
    </lineage>
</organism>
<dbReference type="InterPro" id="IPR012340">
    <property type="entry name" value="NA-bd_OB-fold"/>
</dbReference>
<proteinExistence type="predicted"/>
<dbReference type="EMBL" id="CM003536">
    <property type="protein sequence ID" value="RCV45353.1"/>
    <property type="molecule type" value="Genomic_DNA"/>
</dbReference>
<reference evidence="2" key="2">
    <citation type="submission" date="2015-07" db="EMBL/GenBank/DDBJ databases">
        <authorList>
            <person name="Noorani M."/>
        </authorList>
    </citation>
    <scope>NUCLEOTIDE SEQUENCE</scope>
    <source>
        <strain evidence="2">Yugu1</strain>
    </source>
</reference>
<dbReference type="AlphaFoldDB" id="A0A368SSJ3"/>
<feature type="region of interest" description="Disordered" evidence="1">
    <location>
        <begin position="1"/>
        <end position="70"/>
    </location>
</feature>
<dbReference type="Gene3D" id="2.40.50.140">
    <property type="entry name" value="Nucleic acid-binding proteins"/>
    <property type="match status" value="1"/>
</dbReference>